<dbReference type="GeneID" id="85317449"/>
<evidence type="ECO:0000259" key="1">
    <source>
        <dbReference type="Pfam" id="PF13302"/>
    </source>
</evidence>
<dbReference type="EMBL" id="JAUIRO010000004">
    <property type="protein sequence ID" value="KAK0717206.1"/>
    <property type="molecule type" value="Genomic_DNA"/>
</dbReference>
<feature type="domain" description="N-acetyltransferase" evidence="1">
    <location>
        <begin position="27"/>
        <end position="164"/>
    </location>
</feature>
<dbReference type="Pfam" id="PF13302">
    <property type="entry name" value="Acetyltransf_3"/>
    <property type="match status" value="1"/>
</dbReference>
<proteinExistence type="predicted"/>
<organism evidence="2 3">
    <name type="scientific">Lasiosphaeria miniovina</name>
    <dbReference type="NCBI Taxonomy" id="1954250"/>
    <lineage>
        <taxon>Eukaryota</taxon>
        <taxon>Fungi</taxon>
        <taxon>Dikarya</taxon>
        <taxon>Ascomycota</taxon>
        <taxon>Pezizomycotina</taxon>
        <taxon>Sordariomycetes</taxon>
        <taxon>Sordariomycetidae</taxon>
        <taxon>Sordariales</taxon>
        <taxon>Lasiosphaeriaceae</taxon>
        <taxon>Lasiosphaeria</taxon>
    </lineage>
</organism>
<accession>A0AA40AJW4</accession>
<reference evidence="2" key="1">
    <citation type="submission" date="2023-06" db="EMBL/GenBank/DDBJ databases">
        <title>Genome-scale phylogeny and comparative genomics of the fungal order Sordariales.</title>
        <authorList>
            <consortium name="Lawrence Berkeley National Laboratory"/>
            <person name="Hensen N."/>
            <person name="Bonometti L."/>
            <person name="Westerberg I."/>
            <person name="Brannstrom I.O."/>
            <person name="Guillou S."/>
            <person name="Cros-Aarteil S."/>
            <person name="Calhoun S."/>
            <person name="Haridas S."/>
            <person name="Kuo A."/>
            <person name="Mondo S."/>
            <person name="Pangilinan J."/>
            <person name="Riley R."/>
            <person name="LaButti K."/>
            <person name="Andreopoulos B."/>
            <person name="Lipzen A."/>
            <person name="Chen C."/>
            <person name="Yanf M."/>
            <person name="Daum C."/>
            <person name="Ng V."/>
            <person name="Clum A."/>
            <person name="Steindorff A."/>
            <person name="Ohm R."/>
            <person name="Martin F."/>
            <person name="Silar P."/>
            <person name="Natvig D."/>
            <person name="Lalanne C."/>
            <person name="Gautier V."/>
            <person name="Ament-velasquez S.L."/>
            <person name="Kruys A."/>
            <person name="Hutchinson M.I."/>
            <person name="Powell A.J."/>
            <person name="Barry K."/>
            <person name="Miller A.N."/>
            <person name="Grigoriev I.V."/>
            <person name="Debuchy R."/>
            <person name="Gladieux P."/>
            <person name="Thoren M.H."/>
            <person name="Johannesson H."/>
        </authorList>
    </citation>
    <scope>NUCLEOTIDE SEQUENCE</scope>
    <source>
        <strain evidence="2">SMH2392-1A</strain>
    </source>
</reference>
<comment type="caution">
    <text evidence="2">The sequence shown here is derived from an EMBL/GenBank/DDBJ whole genome shotgun (WGS) entry which is preliminary data.</text>
</comment>
<dbReference type="Gene3D" id="3.40.630.30">
    <property type="match status" value="1"/>
</dbReference>
<keyword evidence="3" id="KW-1185">Reference proteome</keyword>
<dbReference type="InterPro" id="IPR000182">
    <property type="entry name" value="GNAT_dom"/>
</dbReference>
<evidence type="ECO:0000313" key="3">
    <source>
        <dbReference type="Proteomes" id="UP001172101"/>
    </source>
</evidence>
<dbReference type="AlphaFoldDB" id="A0AA40AJW4"/>
<sequence>MEQIISTPRLKLKLITQAGSGSTELAWLHTIYSDEKATFWSPSPTQKRRRADCWPRQRTAYSAPPLPCTSFLAATAIHNARFSGTTAKKDEAGPPEDGGAGGALTVEVAYMFLPGAWGRGFATEAVSALLLAASASSLLLRRPLYVRAIVNGDNAASMRVMDKVAVAGRRMSQRGIYHWAGEPIFHGGRWRAEADLWVYGMYLVW</sequence>
<dbReference type="GO" id="GO:0016747">
    <property type="term" value="F:acyltransferase activity, transferring groups other than amino-acyl groups"/>
    <property type="evidence" value="ECO:0007669"/>
    <property type="project" value="InterPro"/>
</dbReference>
<dbReference type="PANTHER" id="PTHR43792:SF1">
    <property type="entry name" value="N-ACETYLTRANSFERASE DOMAIN-CONTAINING PROTEIN"/>
    <property type="match status" value="1"/>
</dbReference>
<evidence type="ECO:0000313" key="2">
    <source>
        <dbReference type="EMBL" id="KAK0717206.1"/>
    </source>
</evidence>
<dbReference type="Proteomes" id="UP001172101">
    <property type="component" value="Unassembled WGS sequence"/>
</dbReference>
<dbReference type="PANTHER" id="PTHR43792">
    <property type="entry name" value="GNAT FAMILY, PUTATIVE (AFU_ORTHOLOGUE AFUA_3G00765)-RELATED-RELATED"/>
    <property type="match status" value="1"/>
</dbReference>
<name>A0AA40AJW4_9PEZI</name>
<protein>
    <recommendedName>
        <fullName evidence="1">N-acetyltransferase domain-containing protein</fullName>
    </recommendedName>
</protein>
<dbReference type="RefSeq" id="XP_060295999.1">
    <property type="nucleotide sequence ID" value="XM_060434179.1"/>
</dbReference>
<dbReference type="InterPro" id="IPR016181">
    <property type="entry name" value="Acyl_CoA_acyltransferase"/>
</dbReference>
<dbReference type="InterPro" id="IPR051531">
    <property type="entry name" value="N-acetyltransferase"/>
</dbReference>
<dbReference type="SUPFAM" id="SSF55729">
    <property type="entry name" value="Acyl-CoA N-acyltransferases (Nat)"/>
    <property type="match status" value="1"/>
</dbReference>
<gene>
    <name evidence="2" type="ORF">B0T26DRAFT_288682</name>
</gene>